<dbReference type="EMBL" id="LN907867">
    <property type="protein sequence ID" value="CUU41857.1"/>
    <property type="molecule type" value="Genomic_DNA"/>
</dbReference>
<evidence type="ECO:0000256" key="1">
    <source>
        <dbReference type="SAM" id="SignalP"/>
    </source>
</evidence>
<organism evidence="2 3">
    <name type="scientific">Blastochloris viridis</name>
    <name type="common">Rhodopseudomonas viridis</name>
    <dbReference type="NCBI Taxonomy" id="1079"/>
    <lineage>
        <taxon>Bacteria</taxon>
        <taxon>Pseudomonadati</taxon>
        <taxon>Pseudomonadota</taxon>
        <taxon>Alphaproteobacteria</taxon>
        <taxon>Hyphomicrobiales</taxon>
        <taxon>Blastochloridaceae</taxon>
        <taxon>Blastochloris</taxon>
    </lineage>
</organism>
<dbReference type="RefSeq" id="WP_060833013.1">
    <property type="nucleotide sequence ID" value="NZ_AP014854.2"/>
</dbReference>
<dbReference type="KEGG" id="bvr:BVIR_1409"/>
<proteinExistence type="predicted"/>
<dbReference type="AlphaFoldDB" id="A0A0P0IDT0"/>
<sequence length="91" mass="9738">MLSRLVIAGVAAALALGITAGPSSASAEDSEFQLAQYWGDPPPRRWGPPPPRRWGRACYTTRGTCGLEERVPRGAPCRCFFPGGPKRGNVI</sequence>
<dbReference type="Proteomes" id="UP000065734">
    <property type="component" value="Chromosome I"/>
</dbReference>
<name>A0A0P0IDT0_BLAVI</name>
<reference evidence="3" key="1">
    <citation type="journal article" date="2016" name="Genome Announc.">
        <title>Revised genome sequence of the purple photosynthetic bacterium Blastochloris viridis.</title>
        <authorList>
            <person name="Liu L.N."/>
            <person name="Faulkner M."/>
            <person name="Liu X."/>
            <person name="Huang F."/>
            <person name="Darby A.C."/>
            <person name="Hall N."/>
        </authorList>
    </citation>
    <scope>NUCLEOTIDE SEQUENCE [LARGE SCALE GENOMIC DNA]</scope>
    <source>
        <strain evidence="3">ATCC 19567 / DSM 133 / F</strain>
    </source>
</reference>
<evidence type="ECO:0000313" key="3">
    <source>
        <dbReference type="Proteomes" id="UP000065734"/>
    </source>
</evidence>
<dbReference type="OrthoDB" id="7998449at2"/>
<gene>
    <name evidence="2" type="ORF">BVIRIDIS_08540</name>
</gene>
<protein>
    <submittedName>
        <fullName evidence="2">Uncharacterized protein</fullName>
    </submittedName>
</protein>
<feature type="signal peptide" evidence="1">
    <location>
        <begin position="1"/>
        <end position="27"/>
    </location>
</feature>
<feature type="chain" id="PRO_5009791997" evidence="1">
    <location>
        <begin position="28"/>
        <end position="91"/>
    </location>
</feature>
<keyword evidence="3" id="KW-1185">Reference proteome</keyword>
<dbReference type="STRING" id="1079.BVIR_1409"/>
<keyword evidence="1" id="KW-0732">Signal</keyword>
<accession>A0A0P0IDT0</accession>
<evidence type="ECO:0000313" key="2">
    <source>
        <dbReference type="EMBL" id="CUU41857.1"/>
    </source>
</evidence>